<evidence type="ECO:0000313" key="1">
    <source>
        <dbReference type="EMBL" id="HIW02626.1"/>
    </source>
</evidence>
<dbReference type="Proteomes" id="UP000823990">
    <property type="component" value="Unassembled WGS sequence"/>
</dbReference>
<sequence>MADDKVQIIDDEEVITLFDEDNNPMDFYEVAVVEYEGELYALLQPAEEIEGIAEDEVLIFRIGEGEAGGEGDEEEDYFYPVEDEAVQEAVFEEYLRASADEECDGDCAGCGAPCDEKEDK</sequence>
<organism evidence="1 2">
    <name type="scientific">Candidatus Protoclostridium stercorigallinarum</name>
    <dbReference type="NCBI Taxonomy" id="2838741"/>
    <lineage>
        <taxon>Bacteria</taxon>
        <taxon>Bacillati</taxon>
        <taxon>Bacillota</taxon>
        <taxon>Clostridia</taxon>
        <taxon>Candidatus Protoclostridium</taxon>
    </lineage>
</organism>
<reference evidence="1" key="1">
    <citation type="journal article" date="2021" name="PeerJ">
        <title>Extensive microbial diversity within the chicken gut microbiome revealed by metagenomics and culture.</title>
        <authorList>
            <person name="Gilroy R."/>
            <person name="Ravi A."/>
            <person name="Getino M."/>
            <person name="Pursley I."/>
            <person name="Horton D.L."/>
            <person name="Alikhan N.F."/>
            <person name="Baker D."/>
            <person name="Gharbi K."/>
            <person name="Hall N."/>
            <person name="Watson M."/>
            <person name="Adriaenssens E.M."/>
            <person name="Foster-Nyarko E."/>
            <person name="Jarju S."/>
            <person name="Secka A."/>
            <person name="Antonio M."/>
            <person name="Oren A."/>
            <person name="Chaudhuri R.R."/>
            <person name="La Ragione R."/>
            <person name="Hildebrand F."/>
            <person name="Pallen M.J."/>
        </authorList>
    </citation>
    <scope>NUCLEOTIDE SEQUENCE</scope>
    <source>
        <strain evidence="1">12435</strain>
    </source>
</reference>
<dbReference type="AlphaFoldDB" id="A0A9D1Q0G9"/>
<proteinExistence type="predicted"/>
<dbReference type="InterPro" id="IPR009711">
    <property type="entry name" value="UPF0473"/>
</dbReference>
<comment type="caution">
    <text evidence="1">The sequence shown here is derived from an EMBL/GenBank/DDBJ whole genome shotgun (WGS) entry which is preliminary data.</text>
</comment>
<evidence type="ECO:0000313" key="2">
    <source>
        <dbReference type="Proteomes" id="UP000823990"/>
    </source>
</evidence>
<gene>
    <name evidence="1" type="ORF">H9892_04735</name>
</gene>
<dbReference type="EMBL" id="DXHS01000074">
    <property type="protein sequence ID" value="HIW02626.1"/>
    <property type="molecule type" value="Genomic_DNA"/>
</dbReference>
<dbReference type="Pfam" id="PF06949">
    <property type="entry name" value="DUF1292"/>
    <property type="match status" value="1"/>
</dbReference>
<reference evidence="1" key="2">
    <citation type="submission" date="2021-04" db="EMBL/GenBank/DDBJ databases">
        <authorList>
            <person name="Gilroy R."/>
        </authorList>
    </citation>
    <scope>NUCLEOTIDE SEQUENCE</scope>
    <source>
        <strain evidence="1">12435</strain>
    </source>
</reference>
<accession>A0A9D1Q0G9</accession>
<protein>
    <submittedName>
        <fullName evidence="1">DUF1292 domain-containing protein</fullName>
    </submittedName>
</protein>
<name>A0A9D1Q0G9_9FIRM</name>